<feature type="region of interest" description="Disordered" evidence="10">
    <location>
        <begin position="192"/>
        <end position="226"/>
    </location>
</feature>
<dbReference type="Proteomes" id="UP000515121">
    <property type="component" value="Unplaced"/>
</dbReference>
<dbReference type="GO" id="GO:0000160">
    <property type="term" value="P:phosphorelay signal transduction system"/>
    <property type="evidence" value="ECO:0007669"/>
    <property type="project" value="UniProtKB-KW"/>
</dbReference>
<keyword evidence="6" id="KW-0804">Transcription</keyword>
<evidence type="ECO:0000256" key="3">
    <source>
        <dbReference type="ARBA" id="ARBA00023012"/>
    </source>
</evidence>
<dbReference type="GeneID" id="111287289"/>
<dbReference type="KEGG" id="dzi:111287289"/>
<sequence>MGEVGVEEDLQVATAEESKKKNKKNEEEDESLEAARWERFLPRMVLRVLLVEADDSTRQIIAALLRKCSYRVVAAVPDGLMAWETLKDRPHNVDLILTEVELPSISGFSLLTLVMEHDICKNIPVIMMSSHDSISMVLKCMLKGAADFLIKPVRRNELRNLWQHVWRRHTVCSKLAGGRIPHNLRATEHKVEATAENKAESNQSSDYGSSTQKNKEGSDTQSSCTPPYLEAESTYIQTMQGLSQMKCTSANLSNTSGEQPGNAVKVNQESLQNEGQAEGISDQLFVSENSNRLVRVKEVACCTEACESNASKLEENSAFVKGMTRDDAVGLQSDRINVNVMIRVGCNDELAEPSTGAIDLIGLFDNRPKGTFVLSSLSDGANKFEFSPQLELSLRRSCLSSTKNHGASERPTLNHSDASAFSWYNNSKSLQSIFPTLDGNRAAFKEGDCKPSQHLESNNGTSQRHLLTLSDSQENLPTPVTGQTERTFPSSQLGLITVPGVKMDDMYAGCNNVFPNVYYAQSSLPPAWSPNPDGQRDYSSFPMSTSVHSNLDVHNSEQGYHRSDEATNCSIDQTVREQNKQEPVGELRCSSPIADQSACSSLCNGGADHEKSSAHGGVSSRSDASASATFAAESDKHTTMETFNDSNFFIHDGFKGMVSHRSTQREAALTKFRLKRKDRCFEKKVRYQSRKRLAEQRPRVKGQFVRQVQNDTPIGDADGPKI</sequence>
<dbReference type="GO" id="GO:0048511">
    <property type="term" value="P:rhythmic process"/>
    <property type="evidence" value="ECO:0007669"/>
    <property type="project" value="UniProtKB-KW"/>
</dbReference>
<evidence type="ECO:0000256" key="7">
    <source>
        <dbReference type="ARBA" id="ARBA00023242"/>
    </source>
</evidence>
<keyword evidence="3" id="KW-0902">Two-component regulatory system</keyword>
<dbReference type="Gene3D" id="3.40.50.2300">
    <property type="match status" value="1"/>
</dbReference>
<dbReference type="OrthoDB" id="60033at2759"/>
<feature type="region of interest" description="Disordered" evidence="10">
    <location>
        <begin position="1"/>
        <end position="29"/>
    </location>
</feature>
<dbReference type="SUPFAM" id="SSF52172">
    <property type="entry name" value="CheY-like"/>
    <property type="match status" value="1"/>
</dbReference>
<feature type="domain" description="CCT" evidence="12">
    <location>
        <begin position="665"/>
        <end position="707"/>
    </location>
</feature>
<feature type="compositionally biased region" description="Polar residues" evidence="10">
    <location>
        <begin position="200"/>
        <end position="212"/>
    </location>
</feature>
<dbReference type="Pfam" id="PF00072">
    <property type="entry name" value="Response_reg"/>
    <property type="match status" value="1"/>
</dbReference>
<keyword evidence="5" id="KW-0090">Biological rhythms</keyword>
<comment type="caution">
    <text evidence="8">Lacks conserved residue(s) required for the propagation of feature annotation.</text>
</comment>
<accession>A0A6P5XZ99</accession>
<dbReference type="PROSITE" id="PS51017">
    <property type="entry name" value="CCT"/>
    <property type="match status" value="1"/>
</dbReference>
<dbReference type="PANTHER" id="PTHR43874">
    <property type="entry name" value="TWO-COMPONENT RESPONSE REGULATOR"/>
    <property type="match status" value="1"/>
</dbReference>
<evidence type="ECO:0000313" key="15">
    <source>
        <dbReference type="RefSeq" id="XP_022733459.1"/>
    </source>
</evidence>
<organism evidence="13 14">
    <name type="scientific">Durio zibethinus</name>
    <name type="common">Durian</name>
    <dbReference type="NCBI Taxonomy" id="66656"/>
    <lineage>
        <taxon>Eukaryota</taxon>
        <taxon>Viridiplantae</taxon>
        <taxon>Streptophyta</taxon>
        <taxon>Embryophyta</taxon>
        <taxon>Tracheophyta</taxon>
        <taxon>Spermatophyta</taxon>
        <taxon>Magnoliopsida</taxon>
        <taxon>eudicotyledons</taxon>
        <taxon>Gunneridae</taxon>
        <taxon>Pentapetalae</taxon>
        <taxon>rosids</taxon>
        <taxon>malvids</taxon>
        <taxon>Malvales</taxon>
        <taxon>Malvaceae</taxon>
        <taxon>Helicteroideae</taxon>
        <taxon>Durio</taxon>
    </lineage>
</organism>
<keyword evidence="4" id="KW-0805">Transcription regulation</keyword>
<keyword evidence="13" id="KW-1185">Reference proteome</keyword>
<dbReference type="RefSeq" id="XP_022733458.1">
    <property type="nucleotide sequence ID" value="XM_022877723.1"/>
</dbReference>
<evidence type="ECO:0000256" key="8">
    <source>
        <dbReference type="PROSITE-ProRule" id="PRU00169"/>
    </source>
</evidence>
<dbReference type="GO" id="GO:0009736">
    <property type="term" value="P:cytokinin-activated signaling pathway"/>
    <property type="evidence" value="ECO:0007669"/>
    <property type="project" value="InterPro"/>
</dbReference>
<dbReference type="PANTHER" id="PTHR43874:SF146">
    <property type="entry name" value="TWO-COMPONENT RESPONSE REGULATOR-LIKE APRR9"/>
    <property type="match status" value="1"/>
</dbReference>
<evidence type="ECO:0000256" key="5">
    <source>
        <dbReference type="ARBA" id="ARBA00023108"/>
    </source>
</evidence>
<dbReference type="PROSITE" id="PS50110">
    <property type="entry name" value="RESPONSE_REGULATORY"/>
    <property type="match status" value="1"/>
</dbReference>
<dbReference type="SMART" id="SM00448">
    <property type="entry name" value="REC"/>
    <property type="match status" value="1"/>
</dbReference>
<proteinExistence type="inferred from homology"/>
<dbReference type="InterPro" id="IPR011006">
    <property type="entry name" value="CheY-like_superfamily"/>
</dbReference>
<evidence type="ECO:0000256" key="10">
    <source>
        <dbReference type="SAM" id="MobiDB-lite"/>
    </source>
</evidence>
<keyword evidence="7 9" id="KW-0539">Nucleus</keyword>
<evidence type="ECO:0000256" key="2">
    <source>
        <dbReference type="ARBA" id="ARBA00010330"/>
    </source>
</evidence>
<dbReference type="GO" id="GO:0005634">
    <property type="term" value="C:nucleus"/>
    <property type="evidence" value="ECO:0007669"/>
    <property type="project" value="UniProtKB-SubCell"/>
</dbReference>
<dbReference type="InterPro" id="IPR045279">
    <property type="entry name" value="ARR-like"/>
</dbReference>
<comment type="subcellular location">
    <subcellularLocation>
        <location evidence="1 9">Nucleus</location>
    </subcellularLocation>
</comment>
<dbReference type="AlphaFoldDB" id="A0A6P5XZ99"/>
<dbReference type="InterPro" id="IPR001789">
    <property type="entry name" value="Sig_transdc_resp-reg_receiver"/>
</dbReference>
<name>A0A6P5XZ99_DURZI</name>
<reference evidence="14 15" key="1">
    <citation type="submission" date="2025-04" db="UniProtKB">
        <authorList>
            <consortium name="RefSeq"/>
        </authorList>
    </citation>
    <scope>IDENTIFICATION</scope>
    <source>
        <tissue evidence="14 15">Fruit stalk</tissue>
    </source>
</reference>
<dbReference type="RefSeq" id="XP_022733459.1">
    <property type="nucleotide sequence ID" value="XM_022877724.1"/>
</dbReference>
<dbReference type="InterPro" id="IPR010402">
    <property type="entry name" value="CCT_domain"/>
</dbReference>
<protein>
    <submittedName>
        <fullName evidence="14 15">Two-component response regulator-like APRR9 isoform X1</fullName>
    </submittedName>
</protein>
<evidence type="ECO:0000256" key="9">
    <source>
        <dbReference type="PROSITE-ProRule" id="PRU00357"/>
    </source>
</evidence>
<evidence type="ECO:0000256" key="1">
    <source>
        <dbReference type="ARBA" id="ARBA00004123"/>
    </source>
</evidence>
<dbReference type="CDD" id="cd17582">
    <property type="entry name" value="psREC_PRR"/>
    <property type="match status" value="1"/>
</dbReference>
<evidence type="ECO:0000259" key="12">
    <source>
        <dbReference type="PROSITE" id="PS51017"/>
    </source>
</evidence>
<feature type="compositionally biased region" description="Acidic residues" evidence="10">
    <location>
        <begin position="1"/>
        <end position="10"/>
    </location>
</feature>
<evidence type="ECO:0000256" key="6">
    <source>
        <dbReference type="ARBA" id="ARBA00023163"/>
    </source>
</evidence>
<evidence type="ECO:0000313" key="13">
    <source>
        <dbReference type="Proteomes" id="UP000515121"/>
    </source>
</evidence>
<feature type="domain" description="Response regulatory" evidence="11">
    <location>
        <begin position="47"/>
        <end position="166"/>
    </location>
</feature>
<dbReference type="Pfam" id="PF06203">
    <property type="entry name" value="CCT"/>
    <property type="match status" value="1"/>
</dbReference>
<evidence type="ECO:0000259" key="11">
    <source>
        <dbReference type="PROSITE" id="PS50110"/>
    </source>
</evidence>
<evidence type="ECO:0000313" key="14">
    <source>
        <dbReference type="RefSeq" id="XP_022733458.1"/>
    </source>
</evidence>
<comment type="similarity">
    <text evidence="2">Belongs to the ARR-like family.</text>
</comment>
<gene>
    <name evidence="14 15" type="primary">LOC111287289</name>
</gene>
<evidence type="ECO:0000256" key="4">
    <source>
        <dbReference type="ARBA" id="ARBA00023015"/>
    </source>
</evidence>